<reference evidence="7" key="2">
    <citation type="submission" date="2021-08" db="EMBL/GenBank/DDBJ databases">
        <authorList>
            <person name="Dalcin Martins P."/>
        </authorList>
    </citation>
    <scope>NUCLEOTIDE SEQUENCE</scope>
    <source>
        <strain evidence="7">MAG_39</strain>
    </source>
</reference>
<evidence type="ECO:0000313" key="8">
    <source>
        <dbReference type="Proteomes" id="UP000705867"/>
    </source>
</evidence>
<evidence type="ECO:0000313" key="7">
    <source>
        <dbReference type="EMBL" id="MBZ0157699.1"/>
    </source>
</evidence>
<dbReference type="AlphaFoldDB" id="A0A953M156"/>
<comment type="caution">
    <text evidence="7">The sequence shown here is derived from an EMBL/GenBank/DDBJ whole genome shotgun (WGS) entry which is preliminary data.</text>
</comment>
<dbReference type="SUPFAM" id="SSF51905">
    <property type="entry name" value="FAD/NAD(P)-binding domain"/>
    <property type="match status" value="2"/>
</dbReference>
<evidence type="ECO:0000256" key="2">
    <source>
        <dbReference type="ARBA" id="ARBA00006442"/>
    </source>
</evidence>
<name>A0A953M156_9BACT</name>
<feature type="domain" description="NADH-rubredoxin oxidoreductase C-terminal" evidence="6">
    <location>
        <begin position="332"/>
        <end position="382"/>
    </location>
</feature>
<dbReference type="InterPro" id="IPR050260">
    <property type="entry name" value="FAD-bd_OxRdtase"/>
</dbReference>
<keyword evidence="3" id="KW-0285">Flavoprotein</keyword>
<comment type="cofactor">
    <cofactor evidence="1">
        <name>FAD</name>
        <dbReference type="ChEBI" id="CHEBI:57692"/>
    </cofactor>
</comment>
<dbReference type="PANTHER" id="PTHR43429:SF3">
    <property type="entry name" value="NITRITE REDUCTASE [NAD(P)H]"/>
    <property type="match status" value="1"/>
</dbReference>
<dbReference type="Gene3D" id="3.30.390.30">
    <property type="match status" value="1"/>
</dbReference>
<dbReference type="Gene3D" id="3.50.50.60">
    <property type="entry name" value="FAD/NAD(P)-binding domain"/>
    <property type="match status" value="2"/>
</dbReference>
<protein>
    <submittedName>
        <fullName evidence="7">FAD-dependent oxidoreductase</fullName>
    </submittedName>
</protein>
<dbReference type="InterPro" id="IPR023753">
    <property type="entry name" value="FAD/NAD-binding_dom"/>
</dbReference>
<accession>A0A953M156</accession>
<dbReference type="Pfam" id="PF18267">
    <property type="entry name" value="Rubredoxin_C"/>
    <property type="match status" value="1"/>
</dbReference>
<dbReference type="PANTHER" id="PTHR43429">
    <property type="entry name" value="PYRIDINE NUCLEOTIDE-DISULFIDE OXIDOREDUCTASE DOMAIN-CONTAINING"/>
    <property type="match status" value="1"/>
</dbReference>
<dbReference type="PRINTS" id="PR00469">
    <property type="entry name" value="PNDRDTASEII"/>
</dbReference>
<dbReference type="Pfam" id="PF07992">
    <property type="entry name" value="Pyr_redox_2"/>
    <property type="match status" value="1"/>
</dbReference>
<comment type="similarity">
    <text evidence="2">Belongs to the FAD-dependent oxidoreductase family.</text>
</comment>
<dbReference type="Proteomes" id="UP000705867">
    <property type="component" value="Unassembled WGS sequence"/>
</dbReference>
<proteinExistence type="inferred from homology"/>
<dbReference type="InterPro" id="IPR041575">
    <property type="entry name" value="Rubredoxin_C"/>
</dbReference>
<reference evidence="7" key="1">
    <citation type="journal article" date="2021" name="bioRxiv">
        <title>Unraveling nitrogen, sulfur and carbon metabolic pathways and microbial community transcriptional responses to substrate deprivation and toxicity stresses in a bioreactor mimicking anoxic brackish coastal sediment conditions.</title>
        <authorList>
            <person name="Martins P.D."/>
            <person name="Echeveste M.J."/>
            <person name="Arshad A."/>
            <person name="Kurth J."/>
            <person name="Ouboter H."/>
            <person name="Jetten M.S.M."/>
            <person name="Welte C.U."/>
        </authorList>
    </citation>
    <scope>NUCLEOTIDE SEQUENCE</scope>
    <source>
        <strain evidence="7">MAG_39</strain>
    </source>
</reference>
<dbReference type="InterPro" id="IPR036188">
    <property type="entry name" value="FAD/NAD-bd_sf"/>
</dbReference>
<evidence type="ECO:0000259" key="6">
    <source>
        <dbReference type="Pfam" id="PF18267"/>
    </source>
</evidence>
<sequence>MKTAKRKEQILILGAGAAGLSAADAIRTASPDTPITVVSGEKGRPYARMALPYYISGKIPREGIMTRGEKELTRQGITYRAGDPAAGIDIDRRRVVLASNRKLSFDKLLIATGSVPEYPEMLAGAQAPGVSHLWTLKDAQQIKRLAREGSSVAVWGAGFVSFMAAKALAGHGRKVHLICRADRILRRVLDEEAAGLVDLTLCEKDVFCLKNTNVEKVEILKGGKKRVALNDGSELIVDLFIIALGTKPNVSFLEGTPLAGKKGIEVDEYLETSIPGIYAAGDVAVVSDCVTGERITPALWSTAVMEGRGAGLNMAGARRRCDLALLMNVVDFGGYSAISIGHPLTKDAGAEVFQFTSKRDRSYRRFVFKENRLIGAIIVGKCFDAGFFPMLIRRRVELTRDQKDAMLRQPWDMVSLLMSLPSLMQAKDLV</sequence>
<evidence type="ECO:0000256" key="1">
    <source>
        <dbReference type="ARBA" id="ARBA00001974"/>
    </source>
</evidence>
<organism evidence="7 8">
    <name type="scientific">Candidatus Nitrobium versatile</name>
    <dbReference type="NCBI Taxonomy" id="2884831"/>
    <lineage>
        <taxon>Bacteria</taxon>
        <taxon>Pseudomonadati</taxon>
        <taxon>Nitrospirota</taxon>
        <taxon>Nitrospiria</taxon>
        <taxon>Nitrospirales</taxon>
        <taxon>Nitrospiraceae</taxon>
        <taxon>Candidatus Nitrobium</taxon>
    </lineage>
</organism>
<feature type="domain" description="FAD/NAD(P)-binding" evidence="5">
    <location>
        <begin position="9"/>
        <end position="307"/>
    </location>
</feature>
<evidence type="ECO:0000256" key="4">
    <source>
        <dbReference type="ARBA" id="ARBA00022827"/>
    </source>
</evidence>
<evidence type="ECO:0000256" key="3">
    <source>
        <dbReference type="ARBA" id="ARBA00022630"/>
    </source>
</evidence>
<gene>
    <name evidence="7" type="ORF">K8I29_16005</name>
</gene>
<dbReference type="GO" id="GO:0016491">
    <property type="term" value="F:oxidoreductase activity"/>
    <property type="evidence" value="ECO:0007669"/>
    <property type="project" value="InterPro"/>
</dbReference>
<evidence type="ECO:0000259" key="5">
    <source>
        <dbReference type="Pfam" id="PF07992"/>
    </source>
</evidence>
<dbReference type="InterPro" id="IPR016156">
    <property type="entry name" value="FAD/NAD-linked_Rdtase_dimer_sf"/>
</dbReference>
<dbReference type="PRINTS" id="PR00368">
    <property type="entry name" value="FADPNR"/>
</dbReference>
<dbReference type="EMBL" id="JAIOIV010000126">
    <property type="protein sequence ID" value="MBZ0157699.1"/>
    <property type="molecule type" value="Genomic_DNA"/>
</dbReference>
<keyword evidence="4" id="KW-0274">FAD</keyword>